<name>A0ABP0N3M8_9DINO</name>
<feature type="compositionally biased region" description="Low complexity" evidence="1">
    <location>
        <begin position="129"/>
        <end position="139"/>
    </location>
</feature>
<keyword evidence="2" id="KW-0472">Membrane</keyword>
<feature type="region of interest" description="Disordered" evidence="1">
    <location>
        <begin position="128"/>
        <end position="165"/>
    </location>
</feature>
<keyword evidence="2" id="KW-1133">Transmembrane helix</keyword>
<dbReference type="Proteomes" id="UP001642484">
    <property type="component" value="Unassembled WGS sequence"/>
</dbReference>
<comment type="caution">
    <text evidence="3">The sequence shown here is derived from an EMBL/GenBank/DDBJ whole genome shotgun (WGS) entry which is preliminary data.</text>
</comment>
<evidence type="ECO:0000313" key="4">
    <source>
        <dbReference type="Proteomes" id="UP001642484"/>
    </source>
</evidence>
<dbReference type="EMBL" id="CAXAMN010021328">
    <property type="protein sequence ID" value="CAK9058028.1"/>
    <property type="molecule type" value="Genomic_DNA"/>
</dbReference>
<sequence length="525" mass="57656">MAGTAPWELPGCPFLKHVPLNMDWTQVITQETDVEFGLERHRPKWEQANESVAMKALQMDISSLVPFSMPGTGGVPGSFGVEGLGWLVCLELAGWLVTTSFVTGDASVRVLPCPEKLGKPELKTLPLPSASAASAGNASDCPTMLPAPSETTAAPPRRRSASVEMQRDSGECRAVHVKKASSHPDPICDGGVWRKTMSVSSAVNRSGRTSVELQQIVSKANLTEVFKVRELELTAQEGRNRLTVAEAVEEMSNEDEEKMSREVLREDKARLVAQSAEELSSYCEQNFLDTAWKIWTCSDALMAILLWLALLFARFGIAAWHAWEDQEWINIQAVAFGLRYMVATGVLVMACFWQVRTSHAMLLIVNAWSASLSQGASCLESKNDWRTISGLFRKTSRTFELCFAALGLIVVMVAFAYLYDLQQGKGLEAMASLSVVVLIPGVLWTHASTTTACNRLPSLVTLFEVEDEQEDEEYMGLALFLSLSECGFFVWDTCITVGIVQKFLYFTAAMAGTVGFQSGALNFQN</sequence>
<evidence type="ECO:0000313" key="3">
    <source>
        <dbReference type="EMBL" id="CAK9058028.1"/>
    </source>
</evidence>
<evidence type="ECO:0008006" key="5">
    <source>
        <dbReference type="Google" id="ProtNLM"/>
    </source>
</evidence>
<gene>
    <name evidence="3" type="ORF">CCMP2556_LOCUS28597</name>
</gene>
<proteinExistence type="predicted"/>
<keyword evidence="2" id="KW-0812">Transmembrane</keyword>
<reference evidence="3 4" key="1">
    <citation type="submission" date="2024-02" db="EMBL/GenBank/DDBJ databases">
        <authorList>
            <person name="Chen Y."/>
            <person name="Shah S."/>
            <person name="Dougan E. K."/>
            <person name="Thang M."/>
            <person name="Chan C."/>
        </authorList>
    </citation>
    <scope>NUCLEOTIDE SEQUENCE [LARGE SCALE GENOMIC DNA]</scope>
</reference>
<organism evidence="3 4">
    <name type="scientific">Durusdinium trenchii</name>
    <dbReference type="NCBI Taxonomy" id="1381693"/>
    <lineage>
        <taxon>Eukaryota</taxon>
        <taxon>Sar</taxon>
        <taxon>Alveolata</taxon>
        <taxon>Dinophyceae</taxon>
        <taxon>Suessiales</taxon>
        <taxon>Symbiodiniaceae</taxon>
        <taxon>Durusdinium</taxon>
    </lineage>
</organism>
<feature type="transmembrane region" description="Helical" evidence="2">
    <location>
        <begin position="401"/>
        <end position="419"/>
    </location>
</feature>
<feature type="transmembrane region" description="Helical" evidence="2">
    <location>
        <begin position="300"/>
        <end position="323"/>
    </location>
</feature>
<feature type="transmembrane region" description="Helical" evidence="2">
    <location>
        <begin position="329"/>
        <end position="353"/>
    </location>
</feature>
<evidence type="ECO:0000256" key="1">
    <source>
        <dbReference type="SAM" id="MobiDB-lite"/>
    </source>
</evidence>
<keyword evidence="4" id="KW-1185">Reference proteome</keyword>
<protein>
    <recommendedName>
        <fullName evidence="5">Solute carrier family 40 protein</fullName>
    </recommendedName>
</protein>
<feature type="transmembrane region" description="Helical" evidence="2">
    <location>
        <begin position="431"/>
        <end position="453"/>
    </location>
</feature>
<evidence type="ECO:0000256" key="2">
    <source>
        <dbReference type="SAM" id="Phobius"/>
    </source>
</evidence>
<accession>A0ABP0N3M8</accession>